<dbReference type="PANTHER" id="PTHR24148">
    <property type="entry name" value="ANKYRIN REPEAT DOMAIN-CONTAINING PROTEIN 39 HOMOLOG-RELATED"/>
    <property type="match status" value="1"/>
</dbReference>
<evidence type="ECO:0000313" key="2">
    <source>
        <dbReference type="EMBL" id="KAK7998954.1"/>
    </source>
</evidence>
<dbReference type="Proteomes" id="UP001396898">
    <property type="component" value="Unassembled WGS sequence"/>
</dbReference>
<dbReference type="InterPro" id="IPR052895">
    <property type="entry name" value="HetReg/Transcr_Mod"/>
</dbReference>
<proteinExistence type="predicted"/>
<organism evidence="2 3">
    <name type="scientific">Apiospora marii</name>
    <dbReference type="NCBI Taxonomy" id="335849"/>
    <lineage>
        <taxon>Eukaryota</taxon>
        <taxon>Fungi</taxon>
        <taxon>Dikarya</taxon>
        <taxon>Ascomycota</taxon>
        <taxon>Pezizomycotina</taxon>
        <taxon>Sordariomycetes</taxon>
        <taxon>Xylariomycetidae</taxon>
        <taxon>Amphisphaeriales</taxon>
        <taxon>Apiosporaceae</taxon>
        <taxon>Apiospora</taxon>
    </lineage>
</organism>
<dbReference type="Pfam" id="PF06985">
    <property type="entry name" value="HET"/>
    <property type="match status" value="1"/>
</dbReference>
<name>A0ABR1R443_9PEZI</name>
<feature type="domain" description="Heterokaryon incompatibility" evidence="1">
    <location>
        <begin position="47"/>
        <end position="223"/>
    </location>
</feature>
<evidence type="ECO:0000259" key="1">
    <source>
        <dbReference type="Pfam" id="PF06985"/>
    </source>
</evidence>
<reference evidence="2 3" key="1">
    <citation type="submission" date="2023-01" db="EMBL/GenBank/DDBJ databases">
        <title>Analysis of 21 Apiospora genomes using comparative genomics revels a genus with tremendous synthesis potential of carbohydrate active enzymes and secondary metabolites.</title>
        <authorList>
            <person name="Sorensen T."/>
        </authorList>
    </citation>
    <scope>NUCLEOTIDE SEQUENCE [LARGE SCALE GENOMIC DNA]</scope>
    <source>
        <strain evidence="2 3">CBS 20057</strain>
    </source>
</reference>
<dbReference type="EMBL" id="JAQQWI010000019">
    <property type="protein sequence ID" value="KAK7998954.1"/>
    <property type="molecule type" value="Genomic_DNA"/>
</dbReference>
<protein>
    <recommendedName>
        <fullName evidence="1">Heterokaryon incompatibility domain-containing protein</fullName>
    </recommendedName>
</protein>
<dbReference type="InterPro" id="IPR010730">
    <property type="entry name" value="HET"/>
</dbReference>
<dbReference type="PANTHER" id="PTHR24148:SF73">
    <property type="entry name" value="HET DOMAIN PROTEIN (AFU_ORTHOLOGUE AFUA_8G01020)"/>
    <property type="match status" value="1"/>
</dbReference>
<sequence>MPFKYQGLASDESVRLLRVDRLDGSDGSVLCTLLHVDRHDPPTGVSWIALSYRWGDEKDLVTLGLREVLGVASGVPSDAPNDAYARTQAPRSALDMILSLYHSGHIADKWIWIDYICLNQQDLVEKSVQVGLMGSVYSLSAQTIVYTGPASPSTPTAMDFLKMLKSIFEKLDQTDGRGPSNGSAITCQDLLEVTGTSSGSLEWAALRDLLMRPWFGRLWVMQEAVLPRDALFIWGQYSLSWAELETLADWDTRSNLFALLGNAKGGWAAISTLKKINLLRRNRDGATRGHKCGLSFALYACDATTSFDPRDRIYGMLGLLYGRGAAIDIKPDYSPENTAAAVFTDATLKWTMQNDSFDLVYGAGIGLPRDVEGLPSWVPDYTKSLPQYPAAHLRAGKGDFRSLALEPLKFQGSDFEVQAFLIDTIDSVLPYKTLGRSSEYTNIEEDDQVAWYLEQAILHVSQVYPVPWPENLAARFVRTLTCNSVVLSGVDGGAPSPAGYDRAFAQLAIVRKLGVFDHPPPVRPGQTPTAQERQSFLTTVAGYMSDNTICTVPRGRVALVPRRAEPGDVVAVCPGARLPFILRPSCRGTASSQRFQMVGTGYVHDFNDGIHIAKSFGKLDSVILY</sequence>
<evidence type="ECO:0000313" key="3">
    <source>
        <dbReference type="Proteomes" id="UP001396898"/>
    </source>
</evidence>
<accession>A0ABR1R443</accession>
<gene>
    <name evidence="2" type="ORF">PG991_014629</name>
</gene>
<comment type="caution">
    <text evidence="2">The sequence shown here is derived from an EMBL/GenBank/DDBJ whole genome shotgun (WGS) entry which is preliminary data.</text>
</comment>
<keyword evidence="3" id="KW-1185">Reference proteome</keyword>